<dbReference type="GeneID" id="26041377"/>
<feature type="transmembrane region" description="Helical" evidence="1">
    <location>
        <begin position="56"/>
        <end position="74"/>
    </location>
</feature>
<dbReference type="RefSeq" id="YP_009169229.1">
    <property type="nucleotide sequence ID" value="NC_027997.1"/>
</dbReference>
<gene>
    <name evidence="2" type="ORF">CPT_0095</name>
</gene>
<dbReference type="Proteomes" id="UP000002369">
    <property type="component" value="Segment"/>
</dbReference>
<name>D5GV87_9CAUD</name>
<keyword evidence="1" id="KW-0472">Membrane</keyword>
<organism evidence="2 3">
    <name type="scientific">Campylobacter phage CP220</name>
    <dbReference type="NCBI Taxonomy" id="2994044"/>
    <lineage>
        <taxon>Viruses</taxon>
        <taxon>Duplodnaviria</taxon>
        <taxon>Heunggongvirae</taxon>
        <taxon>Uroviricota</taxon>
        <taxon>Caudoviricetes</taxon>
        <taxon>Connertonviridae</taxon>
        <taxon>Firehammervirus</taxon>
        <taxon>Firehammervirus CP220</taxon>
    </lineage>
</organism>
<accession>D5GV87</accession>
<evidence type="ECO:0000313" key="2">
    <source>
        <dbReference type="EMBL" id="CBJ93904.1"/>
    </source>
</evidence>
<reference evidence="2 3" key="1">
    <citation type="journal article" date="2010" name="BMC Genomics">
        <title>Evidence for a lineage of virulent bacteriophages that target Campylobacter.</title>
        <authorList>
            <person name="Timms A.R."/>
            <person name="Cambray-Young J."/>
            <person name="Scott A.E."/>
            <person name="Petty N.K."/>
            <person name="Connerton P.L."/>
            <person name="Clarke L."/>
            <person name="Seeger K."/>
            <person name="Quail M."/>
            <person name="Cummings N."/>
            <person name="Maskell D.J."/>
            <person name="Thomson N.R."/>
            <person name="Connerton I.F."/>
        </authorList>
    </citation>
    <scope>NUCLEOTIDE SEQUENCE [LARGE SCALE GENOMIC DNA]</scope>
</reference>
<keyword evidence="1" id="KW-0812">Transmembrane</keyword>
<dbReference type="KEGG" id="vg:26041377"/>
<protein>
    <submittedName>
        <fullName evidence="2">Hypothetical phage membrane</fullName>
    </submittedName>
</protein>
<evidence type="ECO:0000256" key="1">
    <source>
        <dbReference type="SAM" id="Phobius"/>
    </source>
</evidence>
<proteinExistence type="predicted"/>
<dbReference type="EMBL" id="FN667788">
    <property type="protein sequence ID" value="CBJ93904.1"/>
    <property type="molecule type" value="Genomic_DNA"/>
</dbReference>
<keyword evidence="3" id="KW-1185">Reference proteome</keyword>
<keyword evidence="1" id="KW-1133">Transmembrane helix</keyword>
<evidence type="ECO:0000313" key="3">
    <source>
        <dbReference type="Proteomes" id="UP000002369"/>
    </source>
</evidence>
<feature type="transmembrane region" description="Helical" evidence="1">
    <location>
        <begin position="12"/>
        <end position="36"/>
    </location>
</feature>
<sequence>MLLAFFIYLASVFDTLNSVAKIALFILFVTFCFSFVFNVVSHYDGDTFFYKVTSKSIKICIISSIIFGAIVILVPKSSTMYLMASAYVGTEASKNPDVVNKLSKVNKIIDYKLDEILNELGSKNLDSNISSFKDFKSKYLDSKD</sequence>